<reference evidence="4" key="2">
    <citation type="journal article" date="2008" name="Nucleic Acids Res.">
        <title>The rice annotation project database (RAP-DB): 2008 update.</title>
        <authorList>
            <consortium name="The rice annotation project (RAP)"/>
        </authorList>
    </citation>
    <scope>GENOME REANNOTATION</scope>
    <source>
        <strain evidence="4">cv. Nipponbare</strain>
    </source>
</reference>
<feature type="compositionally biased region" description="Low complexity" evidence="1">
    <location>
        <begin position="130"/>
        <end position="139"/>
    </location>
</feature>
<evidence type="ECO:0000256" key="2">
    <source>
        <dbReference type="SAM" id="Phobius"/>
    </source>
</evidence>
<feature type="compositionally biased region" description="Low complexity" evidence="1">
    <location>
        <begin position="106"/>
        <end position="115"/>
    </location>
</feature>
<keyword evidence="2" id="KW-1133">Transmembrane helix</keyword>
<evidence type="ECO:0000313" key="3">
    <source>
        <dbReference type="EMBL" id="BAF27076.1"/>
    </source>
</evidence>
<feature type="region of interest" description="Disordered" evidence="1">
    <location>
        <begin position="90"/>
        <end position="139"/>
    </location>
</feature>
<accession>Q0IW39</accession>
<organism evidence="3 4">
    <name type="scientific">Oryza sativa subsp. japonica</name>
    <name type="common">Rice</name>
    <dbReference type="NCBI Taxonomy" id="39947"/>
    <lineage>
        <taxon>Eukaryota</taxon>
        <taxon>Viridiplantae</taxon>
        <taxon>Streptophyta</taxon>
        <taxon>Embryophyta</taxon>
        <taxon>Tracheophyta</taxon>
        <taxon>Spermatophyta</taxon>
        <taxon>Magnoliopsida</taxon>
        <taxon>Liliopsida</taxon>
        <taxon>Poales</taxon>
        <taxon>Poaceae</taxon>
        <taxon>BOP clade</taxon>
        <taxon>Oryzoideae</taxon>
        <taxon>Oryzeae</taxon>
        <taxon>Oryzinae</taxon>
        <taxon>Oryza</taxon>
        <taxon>Oryza sativa</taxon>
    </lineage>
</organism>
<keyword evidence="2" id="KW-0472">Membrane</keyword>
<keyword evidence="2" id="KW-0812">Transmembrane</keyword>
<feature type="transmembrane region" description="Helical" evidence="2">
    <location>
        <begin position="64"/>
        <end position="83"/>
    </location>
</feature>
<gene>
    <name evidence="3" type="ordered locus">Os10g0534600</name>
</gene>
<dbReference type="KEGG" id="dosa:Os10g0534600"/>
<name>Q0IW39_ORYSJ</name>
<reference evidence="3 4" key="1">
    <citation type="journal article" date="2005" name="Nature">
        <title>The map-based sequence of the rice genome.</title>
        <authorList>
            <consortium name="International rice genome sequencing project (IRGSP)"/>
            <person name="Matsumoto T."/>
            <person name="Wu J."/>
            <person name="Kanamori H."/>
            <person name="Katayose Y."/>
            <person name="Fujisawa M."/>
            <person name="Namiki N."/>
            <person name="Mizuno H."/>
            <person name="Yamamoto K."/>
            <person name="Antonio B.A."/>
            <person name="Baba T."/>
            <person name="Sakata K."/>
            <person name="Nagamura Y."/>
            <person name="Aoki H."/>
            <person name="Arikawa K."/>
            <person name="Arita K."/>
            <person name="Bito T."/>
            <person name="Chiden Y."/>
            <person name="Fujitsuka N."/>
            <person name="Fukunaka R."/>
            <person name="Hamada M."/>
            <person name="Harada C."/>
            <person name="Hayashi A."/>
            <person name="Hijishita S."/>
            <person name="Honda M."/>
            <person name="Hosokawa S."/>
            <person name="Ichikawa Y."/>
            <person name="Idonuma A."/>
            <person name="Iijima M."/>
            <person name="Ikeda M."/>
            <person name="Ikeno M."/>
            <person name="Ito K."/>
            <person name="Ito S."/>
            <person name="Ito T."/>
            <person name="Ito Y."/>
            <person name="Ito Y."/>
            <person name="Iwabuchi A."/>
            <person name="Kamiya K."/>
            <person name="Karasawa W."/>
            <person name="Kurita K."/>
            <person name="Katagiri S."/>
            <person name="Kikuta A."/>
            <person name="Kobayashi H."/>
            <person name="Kobayashi N."/>
            <person name="Machita K."/>
            <person name="Maehara T."/>
            <person name="Masukawa M."/>
            <person name="Mizubayashi T."/>
            <person name="Mukai Y."/>
            <person name="Nagasaki H."/>
            <person name="Nagata Y."/>
            <person name="Naito S."/>
            <person name="Nakashima M."/>
            <person name="Nakama Y."/>
            <person name="Nakamichi Y."/>
            <person name="Nakamura M."/>
            <person name="Meguro A."/>
            <person name="Negishi M."/>
            <person name="Ohta I."/>
            <person name="Ohta T."/>
            <person name="Okamoto M."/>
            <person name="Ono N."/>
            <person name="Saji S."/>
            <person name="Sakaguchi M."/>
            <person name="Sakai K."/>
            <person name="Shibata M."/>
            <person name="Shimokawa T."/>
            <person name="Song J."/>
            <person name="Takazaki Y."/>
            <person name="Terasawa K."/>
            <person name="Tsugane M."/>
            <person name="Tsuji K."/>
            <person name="Ueda S."/>
            <person name="Waki K."/>
            <person name="Yamagata H."/>
            <person name="Yamamoto M."/>
            <person name="Yamamoto S."/>
            <person name="Yamane H."/>
            <person name="Yoshiki S."/>
            <person name="Yoshihara R."/>
            <person name="Yukawa K."/>
            <person name="Zhong H."/>
            <person name="Yano M."/>
            <person name="Yuan Q."/>
            <person name="Ouyang S."/>
            <person name="Liu J."/>
            <person name="Jones K.M."/>
            <person name="Gansberger K."/>
            <person name="Moffat K."/>
            <person name="Hill J."/>
            <person name="Bera J."/>
            <person name="Fadrosh D."/>
            <person name="Jin S."/>
            <person name="Johri S."/>
            <person name="Kim M."/>
            <person name="Overton L."/>
            <person name="Reardon M."/>
            <person name="Tsitrin T."/>
            <person name="Vuong H."/>
            <person name="Weaver B."/>
            <person name="Ciecko A."/>
            <person name="Tallon L."/>
            <person name="Jackson J."/>
            <person name="Pai G."/>
            <person name="Aken S.V."/>
            <person name="Utterback T."/>
            <person name="Reidmuller S."/>
            <person name="Feldblyum T."/>
            <person name="Hsiao J."/>
            <person name="Zismann V."/>
            <person name="Iobst S."/>
            <person name="de Vazeille A.R."/>
            <person name="Buell C.R."/>
            <person name="Ying K."/>
            <person name="Li Y."/>
            <person name="Lu T."/>
            <person name="Huang Y."/>
            <person name="Zhao Q."/>
            <person name="Feng Q."/>
            <person name="Zhang L."/>
            <person name="Zhu J."/>
            <person name="Weng Q."/>
            <person name="Mu J."/>
            <person name="Lu Y."/>
            <person name="Fan D."/>
            <person name="Liu Y."/>
            <person name="Guan J."/>
            <person name="Zhang Y."/>
            <person name="Yu S."/>
            <person name="Liu X."/>
            <person name="Zhang Y."/>
            <person name="Hong G."/>
            <person name="Han B."/>
            <person name="Choisne N."/>
            <person name="Demange N."/>
            <person name="Orjeda G."/>
            <person name="Samain S."/>
            <person name="Cattolico L."/>
            <person name="Pelletier E."/>
            <person name="Couloux A."/>
            <person name="Segurens B."/>
            <person name="Wincker P."/>
            <person name="D'Hont A."/>
            <person name="Scarpelli C."/>
            <person name="Weissenbach J."/>
            <person name="Salanoubat M."/>
            <person name="Quetier F."/>
            <person name="Yu Y."/>
            <person name="Kim H.R."/>
            <person name="Rambo T."/>
            <person name="Currie J."/>
            <person name="Collura K."/>
            <person name="Luo M."/>
            <person name="Yang T."/>
            <person name="Ammiraju J.S.S."/>
            <person name="Engler F."/>
            <person name="Soderlund C."/>
            <person name="Wing R.A."/>
            <person name="Palmer L.E."/>
            <person name="de la Bastide M."/>
            <person name="Spiegel L."/>
            <person name="Nascimento L."/>
            <person name="Zutavern T."/>
            <person name="O'Shaughnessy A."/>
            <person name="Dike S."/>
            <person name="Dedhia N."/>
            <person name="Preston R."/>
            <person name="Balija V."/>
            <person name="McCombie W.R."/>
            <person name="Chow T."/>
            <person name="Chen H."/>
            <person name="Chung M."/>
            <person name="Chen C."/>
            <person name="Shaw J."/>
            <person name="Wu H."/>
            <person name="Hsiao K."/>
            <person name="Chao Y."/>
            <person name="Chu M."/>
            <person name="Cheng C."/>
            <person name="Hour A."/>
            <person name="Lee P."/>
            <person name="Lin S."/>
            <person name="Lin Y."/>
            <person name="Liou J."/>
            <person name="Liu S."/>
            <person name="Hsing Y."/>
            <person name="Raghuvanshi S."/>
            <person name="Mohanty A."/>
            <person name="Bharti A.K."/>
            <person name="Gaur A."/>
            <person name="Gupta V."/>
            <person name="Kumar D."/>
            <person name="Ravi V."/>
            <person name="Vij S."/>
            <person name="Kapur A."/>
            <person name="Khurana P."/>
            <person name="Khurana P."/>
            <person name="Khurana J.P."/>
            <person name="Tyagi A.K."/>
            <person name="Gaikwad K."/>
            <person name="Singh A."/>
            <person name="Dalal V."/>
            <person name="Srivastava S."/>
            <person name="Dixit A."/>
            <person name="Pal A.K."/>
            <person name="Ghazi I.A."/>
            <person name="Yadav M."/>
            <person name="Pandit A."/>
            <person name="Bhargava A."/>
            <person name="Sureshbabu K."/>
            <person name="Batra K."/>
            <person name="Sharma T.R."/>
            <person name="Mohapatra T."/>
            <person name="Singh N.K."/>
            <person name="Messing J."/>
            <person name="Nelson A.B."/>
            <person name="Fuks G."/>
            <person name="Kavchok S."/>
            <person name="Keizer G."/>
            <person name="Linton E."/>
            <person name="Llaca V."/>
            <person name="Song R."/>
            <person name="Tanyolac B."/>
            <person name="Young S."/>
            <person name="Ho-Il K."/>
            <person name="Hahn J.H."/>
            <person name="Sangsakoo G."/>
            <person name="Vanavichit A."/>
            <person name="de Mattos Luiz.A.T."/>
            <person name="Zimmer P.D."/>
            <person name="Malone G."/>
            <person name="Dellagostin O."/>
            <person name="de Oliveira A.C."/>
            <person name="Bevan M."/>
            <person name="Bancroft I."/>
            <person name="Minx P."/>
            <person name="Cordum H."/>
            <person name="Wilson R."/>
            <person name="Cheng Z."/>
            <person name="Jin W."/>
            <person name="Jiang J."/>
            <person name="Leong S.A."/>
            <person name="Iwama H."/>
            <person name="Gojobori T."/>
            <person name="Itoh T."/>
            <person name="Niimura Y."/>
            <person name="Fujii Y."/>
            <person name="Habara T."/>
            <person name="Sakai H."/>
            <person name="Sato Y."/>
            <person name="Wilson G."/>
            <person name="Kumar K."/>
            <person name="McCouch S."/>
            <person name="Juretic N."/>
            <person name="Hoen D."/>
            <person name="Wright S."/>
            <person name="Bruskiewich R."/>
            <person name="Bureau T."/>
            <person name="Miyao A."/>
            <person name="Hirochika H."/>
            <person name="Nishikawa T."/>
            <person name="Kadowaki K."/>
            <person name="Sugiura M."/>
            <person name="Burr B."/>
            <person name="Sasaki T."/>
        </authorList>
    </citation>
    <scope>NUCLEOTIDE SEQUENCE [LARGE SCALE GENOMIC DNA]</scope>
    <source>
        <strain evidence="4">cv. Nipponbare</strain>
    </source>
</reference>
<dbReference type="Proteomes" id="UP000000763">
    <property type="component" value="Chromosome 10"/>
</dbReference>
<dbReference type="EMBL" id="AP008216">
    <property type="protein sequence ID" value="BAF27076.1"/>
    <property type="molecule type" value="Genomic_DNA"/>
</dbReference>
<evidence type="ECO:0000256" key="1">
    <source>
        <dbReference type="SAM" id="MobiDB-lite"/>
    </source>
</evidence>
<feature type="transmembrane region" description="Helical" evidence="2">
    <location>
        <begin position="157"/>
        <end position="185"/>
    </location>
</feature>
<evidence type="ECO:0000313" key="4">
    <source>
        <dbReference type="Proteomes" id="UP000000763"/>
    </source>
</evidence>
<sequence length="201" mass="21388">MSETRWRWRMLESTRISVWNSGNPCLDARLARFTATRVPSRSTPRYTFPNPPTPRMFASSKSPVATMISASGMWSFMFILRGVTTALPNEPSPSGVNGDHGVPTLSFSSSSGTGSVARRCLRRTSSTHNATPARTAAPSTAAVTATTTTLLVLPDELAGVISTALSFMISSPFSIAFLLSLLAALPMLTVRFSPAVGTTAT</sequence>
<proteinExistence type="predicted"/>
<dbReference type="AlphaFoldDB" id="Q0IW39"/>
<protein>
    <submittedName>
        <fullName evidence="3">Os10g0534600 protein</fullName>
    </submittedName>
</protein>